<sequence>MTASSVWWTCIPSPCPGTRRPCASRRWAQQPAFSQPASNPPACTTSPPSVPMPALAGSSTASPRLGWLNRMTQFKDKAGKNRENHSAGLYVYPNLMAADILAFHATRVPVGEDQRQHIELTNDIAQKFNHDMGVEFFPQVEAFIPPAAARVMSLRDGSKKMSKSDPSEQSRIVLTDTADDIALKIRRAKTDSEPLPSEMEGLSERPEARNLVSIYAAMSDETPAAVLSRFSGQGFGPFKNALADLLVERLAPVASETQRLLQDEAHLLSVLRAGAERANSISEPLVREAERLVGFLR</sequence>
<dbReference type="GO" id="GO:0005829">
    <property type="term" value="C:cytosol"/>
    <property type="evidence" value="ECO:0007669"/>
    <property type="project" value="TreeGrafter"/>
</dbReference>
<dbReference type="InterPro" id="IPR002305">
    <property type="entry name" value="aa-tRNA-synth_Ic"/>
</dbReference>
<name>Q5FUA4_GLUOX</name>
<dbReference type="EMBL" id="CP000009">
    <property type="protein sequence ID" value="AAW60042.1"/>
    <property type="molecule type" value="Genomic_DNA"/>
</dbReference>
<comment type="similarity">
    <text evidence="1 8">Belongs to the class-I aminoacyl-tRNA synthetase family.</text>
</comment>
<keyword evidence="6 8" id="KW-0648">Protein biosynthesis</keyword>
<keyword evidence="7 8" id="KW-0030">Aminoacyl-tRNA synthetase</keyword>
<dbReference type="STRING" id="290633.GOX0259"/>
<keyword evidence="5 8" id="KW-0067">ATP-binding</keyword>
<dbReference type="InterPro" id="IPR002306">
    <property type="entry name" value="Trp-tRNA-ligase"/>
</dbReference>
<dbReference type="eggNOG" id="COG0180">
    <property type="taxonomic scope" value="Bacteria"/>
</dbReference>
<keyword evidence="3 8" id="KW-0436">Ligase</keyword>
<evidence type="ECO:0000313" key="11">
    <source>
        <dbReference type="Proteomes" id="UP000006375"/>
    </source>
</evidence>
<organism evidence="10 11">
    <name type="scientific">Gluconobacter oxydans (strain 621H)</name>
    <name type="common">Gluconobacter suboxydans</name>
    <dbReference type="NCBI Taxonomy" id="290633"/>
    <lineage>
        <taxon>Bacteria</taxon>
        <taxon>Pseudomonadati</taxon>
        <taxon>Pseudomonadota</taxon>
        <taxon>Alphaproteobacteria</taxon>
        <taxon>Acetobacterales</taxon>
        <taxon>Acetobacteraceae</taxon>
        <taxon>Gluconobacter</taxon>
    </lineage>
</organism>
<dbReference type="PANTHER" id="PTHR43766:SF1">
    <property type="entry name" value="TRYPTOPHAN--TRNA LIGASE, MITOCHONDRIAL"/>
    <property type="match status" value="1"/>
</dbReference>
<dbReference type="Gene3D" id="3.40.50.620">
    <property type="entry name" value="HUPs"/>
    <property type="match status" value="1"/>
</dbReference>
<dbReference type="PRINTS" id="PR01039">
    <property type="entry name" value="TRNASYNTHTRP"/>
</dbReference>
<evidence type="ECO:0000313" key="10">
    <source>
        <dbReference type="EMBL" id="AAW60042.1"/>
    </source>
</evidence>
<evidence type="ECO:0000256" key="1">
    <source>
        <dbReference type="ARBA" id="ARBA00005594"/>
    </source>
</evidence>
<evidence type="ECO:0000256" key="2">
    <source>
        <dbReference type="ARBA" id="ARBA00013161"/>
    </source>
</evidence>
<dbReference type="KEGG" id="gox:GOX0259"/>
<dbReference type="PANTHER" id="PTHR43766">
    <property type="entry name" value="TRYPTOPHAN--TRNA LIGASE, MITOCHONDRIAL"/>
    <property type="match status" value="1"/>
</dbReference>
<dbReference type="InterPro" id="IPR014729">
    <property type="entry name" value="Rossmann-like_a/b/a_fold"/>
</dbReference>
<keyword evidence="4 8" id="KW-0547">Nucleotide-binding</keyword>
<evidence type="ECO:0000256" key="3">
    <source>
        <dbReference type="ARBA" id="ARBA00022598"/>
    </source>
</evidence>
<dbReference type="EC" id="6.1.1.2" evidence="2"/>
<dbReference type="Pfam" id="PF00579">
    <property type="entry name" value="tRNA-synt_1b"/>
    <property type="match status" value="1"/>
</dbReference>
<evidence type="ECO:0000256" key="4">
    <source>
        <dbReference type="ARBA" id="ARBA00022741"/>
    </source>
</evidence>
<dbReference type="InterPro" id="IPR050203">
    <property type="entry name" value="Trp-tRNA_synthetase"/>
</dbReference>
<dbReference type="GO" id="GO:0005524">
    <property type="term" value="F:ATP binding"/>
    <property type="evidence" value="ECO:0007669"/>
    <property type="project" value="UniProtKB-KW"/>
</dbReference>
<reference evidence="10 11" key="1">
    <citation type="journal article" date="2005" name="Nat. Biotechnol.">
        <title>Complete genome sequence of the acetic acid bacterium Gluconobacter oxydans.</title>
        <authorList>
            <person name="Prust C."/>
            <person name="Hoffmeister M."/>
            <person name="Liesegang H."/>
            <person name="Wiezer A."/>
            <person name="Fricke W.F."/>
            <person name="Ehrenreich A."/>
            <person name="Gottschalk G."/>
            <person name="Deppenmeier U."/>
        </authorList>
    </citation>
    <scope>NUCLEOTIDE SEQUENCE [LARGE SCALE GENOMIC DNA]</scope>
    <source>
        <strain evidence="10 11">621H</strain>
    </source>
</reference>
<evidence type="ECO:0000256" key="6">
    <source>
        <dbReference type="ARBA" id="ARBA00022917"/>
    </source>
</evidence>
<dbReference type="AlphaFoldDB" id="Q5FUA4"/>
<dbReference type="SUPFAM" id="SSF52374">
    <property type="entry name" value="Nucleotidylyl transferase"/>
    <property type="match status" value="1"/>
</dbReference>
<evidence type="ECO:0000256" key="7">
    <source>
        <dbReference type="ARBA" id="ARBA00023146"/>
    </source>
</evidence>
<feature type="compositionally biased region" description="Polar residues" evidence="9">
    <location>
        <begin position="31"/>
        <end position="47"/>
    </location>
</feature>
<dbReference type="HOGENOM" id="CLU_029244_1_2_5"/>
<dbReference type="GO" id="GO:0004830">
    <property type="term" value="F:tryptophan-tRNA ligase activity"/>
    <property type="evidence" value="ECO:0007669"/>
    <property type="project" value="UniProtKB-EC"/>
</dbReference>
<feature type="region of interest" description="Disordered" evidence="9">
    <location>
        <begin position="27"/>
        <end position="48"/>
    </location>
</feature>
<keyword evidence="11" id="KW-1185">Reference proteome</keyword>
<accession>Q5FUA4</accession>
<evidence type="ECO:0000256" key="5">
    <source>
        <dbReference type="ARBA" id="ARBA00022840"/>
    </source>
</evidence>
<gene>
    <name evidence="10" type="ordered locus">GOX0259</name>
</gene>
<dbReference type="Proteomes" id="UP000006375">
    <property type="component" value="Chromosome"/>
</dbReference>
<dbReference type="Gene3D" id="1.10.240.10">
    <property type="entry name" value="Tyrosyl-Transfer RNA Synthetase"/>
    <property type="match status" value="1"/>
</dbReference>
<evidence type="ECO:0000256" key="8">
    <source>
        <dbReference type="RuleBase" id="RU363036"/>
    </source>
</evidence>
<proteinExistence type="inferred from homology"/>
<protein>
    <recommendedName>
        <fullName evidence="2">tryptophan--tRNA ligase</fullName>
        <ecNumber evidence="2">6.1.1.2</ecNumber>
    </recommendedName>
</protein>
<dbReference type="GO" id="GO:0006436">
    <property type="term" value="P:tryptophanyl-tRNA aminoacylation"/>
    <property type="evidence" value="ECO:0007669"/>
    <property type="project" value="InterPro"/>
</dbReference>
<evidence type="ECO:0000256" key="9">
    <source>
        <dbReference type="SAM" id="MobiDB-lite"/>
    </source>
</evidence>